<dbReference type="GO" id="GO:0004672">
    <property type="term" value="F:protein kinase activity"/>
    <property type="evidence" value="ECO:0007669"/>
    <property type="project" value="InterPro"/>
</dbReference>
<keyword evidence="3 8" id="KW-0547">Nucleotide-binding</keyword>
<evidence type="ECO:0000259" key="10">
    <source>
        <dbReference type="PROSITE" id="PS50011"/>
    </source>
</evidence>
<protein>
    <recommendedName>
        <fullName evidence="14">Protein kinase domain-containing protein</fullName>
    </recommendedName>
</protein>
<evidence type="ECO:0000256" key="2">
    <source>
        <dbReference type="ARBA" id="ARBA00022737"/>
    </source>
</evidence>
<evidence type="ECO:0000256" key="4">
    <source>
        <dbReference type="ARBA" id="ARBA00022771"/>
    </source>
</evidence>
<feature type="domain" description="C2H2-type" evidence="11">
    <location>
        <begin position="217"/>
        <end position="246"/>
    </location>
</feature>
<evidence type="ECO:0000256" key="5">
    <source>
        <dbReference type="ARBA" id="ARBA00022833"/>
    </source>
</evidence>
<name>A0A6A6KXX7_HEVBR</name>
<dbReference type="FunFam" id="3.30.160.60:FF:000125">
    <property type="entry name" value="Putative zinc finger protein 143"/>
    <property type="match status" value="1"/>
</dbReference>
<dbReference type="InterPro" id="IPR013087">
    <property type="entry name" value="Znf_C2H2_type"/>
</dbReference>
<evidence type="ECO:0000256" key="6">
    <source>
        <dbReference type="ARBA" id="ARBA00022840"/>
    </source>
</evidence>
<reference evidence="12 13" key="1">
    <citation type="journal article" date="2020" name="Mol. Plant">
        <title>The Chromosome-Based Rubber Tree Genome Provides New Insights into Spurge Genome Evolution and Rubber Biosynthesis.</title>
        <authorList>
            <person name="Liu J."/>
            <person name="Shi C."/>
            <person name="Shi C.C."/>
            <person name="Li W."/>
            <person name="Zhang Q.J."/>
            <person name="Zhang Y."/>
            <person name="Li K."/>
            <person name="Lu H.F."/>
            <person name="Shi C."/>
            <person name="Zhu S.T."/>
            <person name="Xiao Z.Y."/>
            <person name="Nan H."/>
            <person name="Yue Y."/>
            <person name="Zhu X.G."/>
            <person name="Wu Y."/>
            <person name="Hong X.N."/>
            <person name="Fan G.Y."/>
            <person name="Tong Y."/>
            <person name="Zhang D."/>
            <person name="Mao C.L."/>
            <person name="Liu Y.L."/>
            <person name="Hao S.J."/>
            <person name="Liu W.Q."/>
            <person name="Lv M.Q."/>
            <person name="Zhang H.B."/>
            <person name="Liu Y."/>
            <person name="Hu-Tang G.R."/>
            <person name="Wang J.P."/>
            <person name="Wang J.H."/>
            <person name="Sun Y.H."/>
            <person name="Ni S.B."/>
            <person name="Chen W.B."/>
            <person name="Zhang X.C."/>
            <person name="Jiao Y.N."/>
            <person name="Eichler E.E."/>
            <person name="Li G.H."/>
            <person name="Liu X."/>
            <person name="Gao L.Z."/>
        </authorList>
    </citation>
    <scope>NUCLEOTIDE SEQUENCE [LARGE SCALE GENOMIC DNA]</scope>
    <source>
        <strain evidence="13">cv. GT1</strain>
        <tissue evidence="12">Leaf</tissue>
    </source>
</reference>
<dbReference type="PANTHER" id="PTHR27001:SF850">
    <property type="entry name" value="OS01G0267800 PROTEIN"/>
    <property type="match status" value="1"/>
</dbReference>
<keyword evidence="4 7" id="KW-0863">Zinc-finger</keyword>
<evidence type="ECO:0000313" key="13">
    <source>
        <dbReference type="Proteomes" id="UP000467840"/>
    </source>
</evidence>
<comment type="caution">
    <text evidence="12">The sequence shown here is derived from an EMBL/GenBank/DDBJ whole genome shotgun (WGS) entry which is preliminary data.</text>
</comment>
<dbReference type="InterPro" id="IPR000719">
    <property type="entry name" value="Prot_kinase_dom"/>
</dbReference>
<dbReference type="GO" id="GO:0008270">
    <property type="term" value="F:zinc ion binding"/>
    <property type="evidence" value="ECO:0007669"/>
    <property type="project" value="UniProtKB-KW"/>
</dbReference>
<dbReference type="SUPFAM" id="SSF57667">
    <property type="entry name" value="beta-beta-alpha zinc fingers"/>
    <property type="match status" value="1"/>
</dbReference>
<dbReference type="AlphaFoldDB" id="A0A6A6KXX7"/>
<evidence type="ECO:0000256" key="1">
    <source>
        <dbReference type="ARBA" id="ARBA00022723"/>
    </source>
</evidence>
<dbReference type="InterPro" id="IPR011009">
    <property type="entry name" value="Kinase-like_dom_sf"/>
</dbReference>
<evidence type="ECO:0000256" key="3">
    <source>
        <dbReference type="ARBA" id="ARBA00022741"/>
    </source>
</evidence>
<keyword evidence="13" id="KW-1185">Reference proteome</keyword>
<feature type="compositionally biased region" description="Basic and acidic residues" evidence="9">
    <location>
        <begin position="178"/>
        <end position="190"/>
    </location>
</feature>
<dbReference type="GO" id="GO:0005886">
    <property type="term" value="C:plasma membrane"/>
    <property type="evidence" value="ECO:0007669"/>
    <property type="project" value="TreeGrafter"/>
</dbReference>
<feature type="region of interest" description="Disordered" evidence="9">
    <location>
        <begin position="178"/>
        <end position="198"/>
    </location>
</feature>
<keyword evidence="6 8" id="KW-0067">ATP-binding</keyword>
<dbReference type="InterPro" id="IPR017441">
    <property type="entry name" value="Protein_kinase_ATP_BS"/>
</dbReference>
<dbReference type="PANTHER" id="PTHR27001">
    <property type="entry name" value="OS01G0253100 PROTEIN"/>
    <property type="match status" value="1"/>
</dbReference>
<evidence type="ECO:0000259" key="11">
    <source>
        <dbReference type="PROSITE" id="PS50157"/>
    </source>
</evidence>
<dbReference type="EMBL" id="JAAGAX010000013">
    <property type="protein sequence ID" value="KAF2293881.1"/>
    <property type="molecule type" value="Genomic_DNA"/>
</dbReference>
<feature type="domain" description="Protein kinase" evidence="10">
    <location>
        <begin position="16"/>
        <end position="276"/>
    </location>
</feature>
<dbReference type="InterPro" id="IPR036236">
    <property type="entry name" value="Znf_C2H2_sf"/>
</dbReference>
<evidence type="ECO:0000256" key="7">
    <source>
        <dbReference type="PROSITE-ProRule" id="PRU00042"/>
    </source>
</evidence>
<sequence>MAEFDYQDLVKATEGFSPSRLIGKGSHGSVYKGILLQENKVLAIKKSSIGIDHVSNDNSKKLDNEIFILSSLRDQSPYIINFLGTSHDSAAAASEEKIISRKLLVMEFMPNGSLHEMLHVAQTPPSWPKRVEIALQIARAVQSLHESKPLVSTGRTSSLLMFCSTQIGMLKNQLKALKEKAKEPPAREPESDSTSGKSFIDAGAFRKRSHINGERQYVCHYEGCGKKFLDSSKLKRHILIDTGERDFVCPHEGRGFAIGYTCWPELLLLHIVILYA</sequence>
<keyword evidence="5" id="KW-0862">Zinc</keyword>
<evidence type="ECO:0000313" key="12">
    <source>
        <dbReference type="EMBL" id="KAF2293881.1"/>
    </source>
</evidence>
<dbReference type="PROSITE" id="PS50011">
    <property type="entry name" value="PROTEIN_KINASE_DOM"/>
    <property type="match status" value="1"/>
</dbReference>
<keyword evidence="1" id="KW-0479">Metal-binding</keyword>
<dbReference type="Pfam" id="PF00069">
    <property type="entry name" value="Pkinase"/>
    <property type="match status" value="1"/>
</dbReference>
<gene>
    <name evidence="12" type="ORF">GH714_005387</name>
</gene>
<evidence type="ECO:0000256" key="8">
    <source>
        <dbReference type="PROSITE-ProRule" id="PRU10141"/>
    </source>
</evidence>
<dbReference type="PROSITE" id="PS00107">
    <property type="entry name" value="PROTEIN_KINASE_ATP"/>
    <property type="match status" value="1"/>
</dbReference>
<dbReference type="PROSITE" id="PS50157">
    <property type="entry name" value="ZINC_FINGER_C2H2_2"/>
    <property type="match status" value="1"/>
</dbReference>
<accession>A0A6A6KXX7</accession>
<feature type="binding site" evidence="8">
    <location>
        <position position="46"/>
    </location>
    <ligand>
        <name>ATP</name>
        <dbReference type="ChEBI" id="CHEBI:30616"/>
    </ligand>
</feature>
<dbReference type="Gene3D" id="3.30.160.60">
    <property type="entry name" value="Classic Zinc Finger"/>
    <property type="match status" value="1"/>
</dbReference>
<dbReference type="Gene3D" id="1.10.510.10">
    <property type="entry name" value="Transferase(Phosphotransferase) domain 1"/>
    <property type="match status" value="1"/>
</dbReference>
<dbReference type="GO" id="GO:0005524">
    <property type="term" value="F:ATP binding"/>
    <property type="evidence" value="ECO:0007669"/>
    <property type="project" value="UniProtKB-UniRule"/>
</dbReference>
<organism evidence="12 13">
    <name type="scientific">Hevea brasiliensis</name>
    <name type="common">Para rubber tree</name>
    <name type="synonym">Siphonia brasiliensis</name>
    <dbReference type="NCBI Taxonomy" id="3981"/>
    <lineage>
        <taxon>Eukaryota</taxon>
        <taxon>Viridiplantae</taxon>
        <taxon>Streptophyta</taxon>
        <taxon>Embryophyta</taxon>
        <taxon>Tracheophyta</taxon>
        <taxon>Spermatophyta</taxon>
        <taxon>Magnoliopsida</taxon>
        <taxon>eudicotyledons</taxon>
        <taxon>Gunneridae</taxon>
        <taxon>Pentapetalae</taxon>
        <taxon>rosids</taxon>
        <taxon>fabids</taxon>
        <taxon>Malpighiales</taxon>
        <taxon>Euphorbiaceae</taxon>
        <taxon>Crotonoideae</taxon>
        <taxon>Micrandreae</taxon>
        <taxon>Hevea</taxon>
    </lineage>
</organism>
<dbReference type="Proteomes" id="UP000467840">
    <property type="component" value="Chromosome 7"/>
</dbReference>
<evidence type="ECO:0008006" key="14">
    <source>
        <dbReference type="Google" id="ProtNLM"/>
    </source>
</evidence>
<evidence type="ECO:0000256" key="9">
    <source>
        <dbReference type="SAM" id="MobiDB-lite"/>
    </source>
</evidence>
<keyword evidence="2" id="KW-0677">Repeat</keyword>
<proteinExistence type="predicted"/>
<dbReference type="SUPFAM" id="SSF56112">
    <property type="entry name" value="Protein kinase-like (PK-like)"/>
    <property type="match status" value="1"/>
</dbReference>